<proteinExistence type="predicted"/>
<sequence>MSATPAKHLHAFIGIYTAPTGVSRDEFNGHMTKLMEGAARLPAVRNLRDLNVIYQTDDLHEHVQQLGLPSPPATALVTHGAETRDDMVKYLRDPSIVQLVHDSDHFGLQAGACAFTADLEVQVDKAAESDKRAATRPHGILIFKVPDHLTDETFHAKIDSMIEALLAADVTKKHLVKHSKWIQNDDFTDEIKVWKFPQAERVVVLMLECETIESLQEILGHDHIKQVIGDARDHLGLHIDSKCFAADVVSLI</sequence>
<accession>A0AAW0AME2</accession>
<dbReference type="Proteomes" id="UP001362999">
    <property type="component" value="Unassembled WGS sequence"/>
</dbReference>
<comment type="caution">
    <text evidence="1">The sequence shown here is derived from an EMBL/GenBank/DDBJ whole genome shotgun (WGS) entry which is preliminary data.</text>
</comment>
<protein>
    <recommendedName>
        <fullName evidence="3">EthD domain-containing protein</fullName>
    </recommendedName>
</protein>
<evidence type="ECO:0000313" key="1">
    <source>
        <dbReference type="EMBL" id="KAK7014410.1"/>
    </source>
</evidence>
<organism evidence="1 2">
    <name type="scientific">Favolaschia claudopus</name>
    <dbReference type="NCBI Taxonomy" id="2862362"/>
    <lineage>
        <taxon>Eukaryota</taxon>
        <taxon>Fungi</taxon>
        <taxon>Dikarya</taxon>
        <taxon>Basidiomycota</taxon>
        <taxon>Agaricomycotina</taxon>
        <taxon>Agaricomycetes</taxon>
        <taxon>Agaricomycetidae</taxon>
        <taxon>Agaricales</taxon>
        <taxon>Marasmiineae</taxon>
        <taxon>Mycenaceae</taxon>
        <taxon>Favolaschia</taxon>
    </lineage>
</organism>
<keyword evidence="2" id="KW-1185">Reference proteome</keyword>
<reference evidence="1 2" key="1">
    <citation type="journal article" date="2024" name="J Genomics">
        <title>Draft genome sequencing and assembly of Favolaschia claudopus CIRM-BRFM 2984 isolated from oak limbs.</title>
        <authorList>
            <person name="Navarro D."/>
            <person name="Drula E."/>
            <person name="Chaduli D."/>
            <person name="Cazenave R."/>
            <person name="Ahrendt S."/>
            <person name="Wang J."/>
            <person name="Lipzen A."/>
            <person name="Daum C."/>
            <person name="Barry K."/>
            <person name="Grigoriev I.V."/>
            <person name="Favel A."/>
            <person name="Rosso M.N."/>
            <person name="Martin F."/>
        </authorList>
    </citation>
    <scope>NUCLEOTIDE SEQUENCE [LARGE SCALE GENOMIC DNA]</scope>
    <source>
        <strain evidence="1 2">CIRM-BRFM 2984</strain>
    </source>
</reference>
<dbReference type="EMBL" id="JAWWNJ010000057">
    <property type="protein sequence ID" value="KAK7014410.1"/>
    <property type="molecule type" value="Genomic_DNA"/>
</dbReference>
<dbReference type="AlphaFoldDB" id="A0AAW0AME2"/>
<evidence type="ECO:0000313" key="2">
    <source>
        <dbReference type="Proteomes" id="UP001362999"/>
    </source>
</evidence>
<gene>
    <name evidence="1" type="ORF">R3P38DRAFT_1450766</name>
</gene>
<evidence type="ECO:0008006" key="3">
    <source>
        <dbReference type="Google" id="ProtNLM"/>
    </source>
</evidence>
<name>A0AAW0AME2_9AGAR</name>